<evidence type="ECO:0000313" key="5">
    <source>
        <dbReference type="Proteomes" id="UP000271974"/>
    </source>
</evidence>
<feature type="compositionally biased region" description="Acidic residues" evidence="1">
    <location>
        <begin position="224"/>
        <end position="235"/>
    </location>
</feature>
<organism evidence="4 5">
    <name type="scientific">Elysia chlorotica</name>
    <name type="common">Eastern emerald elysia</name>
    <name type="synonym">Sea slug</name>
    <dbReference type="NCBI Taxonomy" id="188477"/>
    <lineage>
        <taxon>Eukaryota</taxon>
        <taxon>Metazoa</taxon>
        <taxon>Spiralia</taxon>
        <taxon>Lophotrochozoa</taxon>
        <taxon>Mollusca</taxon>
        <taxon>Gastropoda</taxon>
        <taxon>Heterobranchia</taxon>
        <taxon>Euthyneura</taxon>
        <taxon>Panpulmonata</taxon>
        <taxon>Sacoglossa</taxon>
        <taxon>Placobranchoidea</taxon>
        <taxon>Plakobranchidae</taxon>
        <taxon>Elysia</taxon>
    </lineage>
</organism>
<evidence type="ECO:0000256" key="2">
    <source>
        <dbReference type="SAM" id="SignalP"/>
    </source>
</evidence>
<dbReference type="Pfam" id="PF00059">
    <property type="entry name" value="Lectin_C"/>
    <property type="match status" value="1"/>
</dbReference>
<evidence type="ECO:0000256" key="1">
    <source>
        <dbReference type="SAM" id="MobiDB-lite"/>
    </source>
</evidence>
<comment type="caution">
    <text evidence="4">The sequence shown here is derived from an EMBL/GenBank/DDBJ whole genome shotgun (WGS) entry which is preliminary data.</text>
</comment>
<sequence>MQSTLGTRNMFFAAITLLFLISVAAESTLQNSCPTEVLKKVNAFYLQVHDGICFHFVTNEKRTHSDASRECRHYDGLLAMPKTKSINDFLTTKATTVYGVSDPMWIGLHDRINEKEFVWEDNTKLVWGNFKKGNGPGNNIFQGSFEDCVVIHPSDGGLWGDDQCERDIISIISGSKPKKKYICQYTLDIVNNTVNDAIKNKDPKVKDQQDVDQQDTDQQAVDQQDVDQQDTDQQM</sequence>
<name>A0A3S1AYF9_ELYCH</name>
<evidence type="ECO:0000313" key="4">
    <source>
        <dbReference type="EMBL" id="RUS71551.1"/>
    </source>
</evidence>
<dbReference type="PANTHER" id="PTHR22801:SF63">
    <property type="entry name" value="C-TYPE LECTIN DOMAIN-CONTAINING PROTEIN"/>
    <property type="match status" value="1"/>
</dbReference>
<dbReference type="InterPro" id="IPR016186">
    <property type="entry name" value="C-type_lectin-like/link_sf"/>
</dbReference>
<dbReference type="InterPro" id="IPR016187">
    <property type="entry name" value="CTDL_fold"/>
</dbReference>
<keyword evidence="5" id="KW-1185">Reference proteome</keyword>
<dbReference type="PANTHER" id="PTHR22801">
    <property type="entry name" value="LITHOSTATHINE"/>
    <property type="match status" value="1"/>
</dbReference>
<feature type="chain" id="PRO_5018644068" description="C-type lectin domain-containing protein" evidence="2">
    <location>
        <begin position="26"/>
        <end position="235"/>
    </location>
</feature>
<dbReference type="Proteomes" id="UP000271974">
    <property type="component" value="Unassembled WGS sequence"/>
</dbReference>
<dbReference type="AlphaFoldDB" id="A0A3S1AYF9"/>
<dbReference type="SMART" id="SM00034">
    <property type="entry name" value="CLECT"/>
    <property type="match status" value="1"/>
</dbReference>
<accession>A0A3S1AYF9</accession>
<dbReference type="OrthoDB" id="6162106at2759"/>
<evidence type="ECO:0000259" key="3">
    <source>
        <dbReference type="PROSITE" id="PS50041"/>
    </source>
</evidence>
<dbReference type="InterPro" id="IPR050801">
    <property type="entry name" value="Ca-Dep_Lectins_ImmuneDev"/>
</dbReference>
<dbReference type="PROSITE" id="PS50041">
    <property type="entry name" value="C_TYPE_LECTIN_2"/>
    <property type="match status" value="1"/>
</dbReference>
<keyword evidence="2" id="KW-0732">Signal</keyword>
<protein>
    <recommendedName>
        <fullName evidence="3">C-type lectin domain-containing protein</fullName>
    </recommendedName>
</protein>
<feature type="compositionally biased region" description="Basic and acidic residues" evidence="1">
    <location>
        <begin position="200"/>
        <end position="209"/>
    </location>
</feature>
<reference evidence="4 5" key="1">
    <citation type="submission" date="2019-01" db="EMBL/GenBank/DDBJ databases">
        <title>A draft genome assembly of the solar-powered sea slug Elysia chlorotica.</title>
        <authorList>
            <person name="Cai H."/>
            <person name="Li Q."/>
            <person name="Fang X."/>
            <person name="Li J."/>
            <person name="Curtis N.E."/>
            <person name="Altenburger A."/>
            <person name="Shibata T."/>
            <person name="Feng M."/>
            <person name="Maeda T."/>
            <person name="Schwartz J.A."/>
            <person name="Shigenobu S."/>
            <person name="Lundholm N."/>
            <person name="Nishiyama T."/>
            <person name="Yang H."/>
            <person name="Hasebe M."/>
            <person name="Li S."/>
            <person name="Pierce S.K."/>
            <person name="Wang J."/>
        </authorList>
    </citation>
    <scope>NUCLEOTIDE SEQUENCE [LARGE SCALE GENOMIC DNA]</scope>
    <source>
        <strain evidence="4">EC2010</strain>
        <tissue evidence="4">Whole organism of an adult</tissue>
    </source>
</reference>
<gene>
    <name evidence="4" type="ORF">EGW08_020691</name>
</gene>
<dbReference type="SUPFAM" id="SSF56436">
    <property type="entry name" value="C-type lectin-like"/>
    <property type="match status" value="1"/>
</dbReference>
<proteinExistence type="predicted"/>
<dbReference type="Gene3D" id="3.10.100.10">
    <property type="entry name" value="Mannose-Binding Protein A, subunit A"/>
    <property type="match status" value="1"/>
</dbReference>
<feature type="region of interest" description="Disordered" evidence="1">
    <location>
        <begin position="200"/>
        <end position="235"/>
    </location>
</feature>
<dbReference type="EMBL" id="RQTK01001198">
    <property type="protein sequence ID" value="RUS71551.1"/>
    <property type="molecule type" value="Genomic_DNA"/>
</dbReference>
<feature type="domain" description="C-type lectin" evidence="3">
    <location>
        <begin position="49"/>
        <end position="166"/>
    </location>
</feature>
<dbReference type="InterPro" id="IPR001304">
    <property type="entry name" value="C-type_lectin-like"/>
</dbReference>
<feature type="signal peptide" evidence="2">
    <location>
        <begin position="1"/>
        <end position="25"/>
    </location>
</feature>
<dbReference type="CDD" id="cd00037">
    <property type="entry name" value="CLECT"/>
    <property type="match status" value="1"/>
</dbReference>